<reference evidence="3 4" key="2">
    <citation type="submission" date="2018-12" db="EMBL/GenBank/DDBJ databases">
        <title>Rhizobacter gummiphilus sp. nov., a rubber-degrading bacterium isolated from the soil of a botanical garden in Japan.</title>
        <authorList>
            <person name="Shunsuke S.S."/>
        </authorList>
    </citation>
    <scope>NUCLEOTIDE SEQUENCE [LARGE SCALE GENOMIC DNA]</scope>
    <source>
        <strain evidence="3 4">S-16</strain>
    </source>
</reference>
<evidence type="ECO:0000313" key="3">
    <source>
        <dbReference type="EMBL" id="RQP22632.1"/>
    </source>
</evidence>
<dbReference type="PANTHER" id="PTHR19353">
    <property type="entry name" value="FATTY ACID DESATURASE 2"/>
    <property type="match status" value="1"/>
</dbReference>
<evidence type="ECO:0000256" key="1">
    <source>
        <dbReference type="SAM" id="Phobius"/>
    </source>
</evidence>
<sequence length="368" mass="41182">MKEAFDGARSPSVRPADDGRLRNIRFSKPIVDELAKLAVLDNWHSLLAAAVGYVIIAAAVVAGETSAWLYPLAVFVIGARQRALTTLLHDAAHGRAARSKWLNALVGSFLSGYLIFQAFRPYRQSHVINHHWYLGNPKHDPDFQLYLDAGLYSGLTPAGFFWRQVISTMLLLNAPVYLWYVAKHRLIALVGSKTESACVVVFWALILLAVHALGAWRLLLLYWVVPYITAFVVIGRFIEIAEHFPMLGASGATTVLHSTRNRFSHPLEGLFFSMHNENYHLVHHLRPEIPFWNLRRAHWKMLQDPEYRWVNKQFGGIFVSRGRRPALIPALVGGRLHLPGAPTRHAGHSLAAMTHDFNGARGSGQSAA</sequence>
<keyword evidence="1" id="KW-0812">Transmembrane</keyword>
<dbReference type="InterPro" id="IPR005804">
    <property type="entry name" value="FA_desaturase_dom"/>
</dbReference>
<dbReference type="CDD" id="cd03510">
    <property type="entry name" value="Rhizobitoxine-FADS-like"/>
    <property type="match status" value="1"/>
</dbReference>
<dbReference type="GO" id="GO:0008610">
    <property type="term" value="P:lipid biosynthetic process"/>
    <property type="evidence" value="ECO:0007669"/>
    <property type="project" value="UniProtKB-ARBA"/>
</dbReference>
<organism evidence="3 4">
    <name type="scientific">Piscinibacter terrae</name>
    <dbReference type="NCBI Taxonomy" id="2496871"/>
    <lineage>
        <taxon>Bacteria</taxon>
        <taxon>Pseudomonadati</taxon>
        <taxon>Pseudomonadota</taxon>
        <taxon>Betaproteobacteria</taxon>
        <taxon>Burkholderiales</taxon>
        <taxon>Sphaerotilaceae</taxon>
        <taxon>Piscinibacter</taxon>
    </lineage>
</organism>
<dbReference type="Pfam" id="PF00487">
    <property type="entry name" value="FA_desaturase"/>
    <property type="match status" value="1"/>
</dbReference>
<comment type="caution">
    <text evidence="3">The sequence shown here is derived from an EMBL/GenBank/DDBJ whole genome shotgun (WGS) entry which is preliminary data.</text>
</comment>
<feature type="transmembrane region" description="Helical" evidence="1">
    <location>
        <begin position="220"/>
        <end position="238"/>
    </location>
</feature>
<keyword evidence="1" id="KW-1133">Transmembrane helix</keyword>
<proteinExistence type="predicted"/>
<dbReference type="EMBL" id="QUSW01000006">
    <property type="protein sequence ID" value="RQP22632.1"/>
    <property type="molecule type" value="Genomic_DNA"/>
</dbReference>
<dbReference type="PANTHER" id="PTHR19353:SF19">
    <property type="entry name" value="DELTA(5) FATTY ACID DESATURASE C-RELATED"/>
    <property type="match status" value="1"/>
</dbReference>
<dbReference type="InterPro" id="IPR012171">
    <property type="entry name" value="Fatty_acid_desaturase"/>
</dbReference>
<evidence type="ECO:0000313" key="4">
    <source>
        <dbReference type="Proteomes" id="UP000267464"/>
    </source>
</evidence>
<dbReference type="AlphaFoldDB" id="A0A3N7IUY2"/>
<keyword evidence="4" id="KW-1185">Reference proteome</keyword>
<name>A0A3N7IUY2_9BURK</name>
<feature type="transmembrane region" description="Helical" evidence="1">
    <location>
        <begin position="101"/>
        <end position="119"/>
    </location>
</feature>
<dbReference type="GO" id="GO:0016020">
    <property type="term" value="C:membrane"/>
    <property type="evidence" value="ECO:0007669"/>
    <property type="project" value="TreeGrafter"/>
</dbReference>
<feature type="domain" description="Fatty acid desaturase" evidence="2">
    <location>
        <begin position="67"/>
        <end position="307"/>
    </location>
</feature>
<feature type="transmembrane region" description="Helical" evidence="1">
    <location>
        <begin position="43"/>
        <end position="62"/>
    </location>
</feature>
<dbReference type="OrthoDB" id="784276at2"/>
<gene>
    <name evidence="3" type="ORF">DZC73_20200</name>
</gene>
<feature type="transmembrane region" description="Helical" evidence="1">
    <location>
        <begin position="194"/>
        <end position="214"/>
    </location>
</feature>
<reference evidence="3 4" key="1">
    <citation type="submission" date="2018-08" db="EMBL/GenBank/DDBJ databases">
        <authorList>
            <person name="Khan S.A."/>
            <person name="Jeon C.O."/>
            <person name="Chun B.H."/>
            <person name="Jeong S.E."/>
        </authorList>
    </citation>
    <scope>NUCLEOTIDE SEQUENCE [LARGE SCALE GENOMIC DNA]</scope>
    <source>
        <strain evidence="3 4">S-16</strain>
    </source>
</reference>
<keyword evidence="1" id="KW-0472">Membrane</keyword>
<dbReference type="GO" id="GO:0016717">
    <property type="term" value="F:oxidoreductase activity, acting on paired donors, with oxidation of a pair of donors resulting in the reduction of molecular oxygen to two molecules of water"/>
    <property type="evidence" value="ECO:0007669"/>
    <property type="project" value="TreeGrafter"/>
</dbReference>
<feature type="transmembrane region" description="Helical" evidence="1">
    <location>
        <begin position="161"/>
        <end position="182"/>
    </location>
</feature>
<evidence type="ECO:0000259" key="2">
    <source>
        <dbReference type="Pfam" id="PF00487"/>
    </source>
</evidence>
<dbReference type="RefSeq" id="WP_124542197.1">
    <property type="nucleotide sequence ID" value="NZ_QUSW01000006.1"/>
</dbReference>
<dbReference type="Proteomes" id="UP000267464">
    <property type="component" value="Unassembled WGS sequence"/>
</dbReference>
<protein>
    <submittedName>
        <fullName evidence="3">Fatty acid desaturase</fullName>
    </submittedName>
</protein>
<accession>A0A3N7IUY2</accession>